<dbReference type="Proteomes" id="UP001346149">
    <property type="component" value="Unassembled WGS sequence"/>
</dbReference>
<proteinExistence type="predicted"/>
<evidence type="ECO:0000313" key="1">
    <source>
        <dbReference type="EMBL" id="KAK4795909.1"/>
    </source>
</evidence>
<organism evidence="1 2">
    <name type="scientific">Trapa natans</name>
    <name type="common">Water chestnut</name>
    <dbReference type="NCBI Taxonomy" id="22666"/>
    <lineage>
        <taxon>Eukaryota</taxon>
        <taxon>Viridiplantae</taxon>
        <taxon>Streptophyta</taxon>
        <taxon>Embryophyta</taxon>
        <taxon>Tracheophyta</taxon>
        <taxon>Spermatophyta</taxon>
        <taxon>Magnoliopsida</taxon>
        <taxon>eudicotyledons</taxon>
        <taxon>Gunneridae</taxon>
        <taxon>Pentapetalae</taxon>
        <taxon>rosids</taxon>
        <taxon>malvids</taxon>
        <taxon>Myrtales</taxon>
        <taxon>Lythraceae</taxon>
        <taxon>Trapa</taxon>
    </lineage>
</organism>
<accession>A0AAN7M0B2</accession>
<name>A0AAN7M0B2_TRANT</name>
<sequence>MDPTCAYGDRYSEPQHQHELNTAATCKVDTRRIVTQIMRDAVSRGNDLFPLH</sequence>
<reference evidence="1 2" key="1">
    <citation type="journal article" date="2023" name="Hortic Res">
        <title>Pangenome of water caltrop reveals structural variations and asymmetric subgenome divergence after allopolyploidization.</title>
        <authorList>
            <person name="Zhang X."/>
            <person name="Chen Y."/>
            <person name="Wang L."/>
            <person name="Yuan Y."/>
            <person name="Fang M."/>
            <person name="Shi L."/>
            <person name="Lu R."/>
            <person name="Comes H.P."/>
            <person name="Ma Y."/>
            <person name="Chen Y."/>
            <person name="Huang G."/>
            <person name="Zhou Y."/>
            <person name="Zheng Z."/>
            <person name="Qiu Y."/>
        </authorList>
    </citation>
    <scope>NUCLEOTIDE SEQUENCE [LARGE SCALE GENOMIC DNA]</scope>
    <source>
        <strain evidence="1">F231</strain>
    </source>
</reference>
<protein>
    <submittedName>
        <fullName evidence="1">Uncharacterized protein</fullName>
    </submittedName>
</protein>
<keyword evidence="2" id="KW-1185">Reference proteome</keyword>
<comment type="caution">
    <text evidence="1">The sequence shown here is derived from an EMBL/GenBank/DDBJ whole genome shotgun (WGS) entry which is preliminary data.</text>
</comment>
<dbReference type="AlphaFoldDB" id="A0AAN7M0B2"/>
<evidence type="ECO:0000313" key="2">
    <source>
        <dbReference type="Proteomes" id="UP001346149"/>
    </source>
</evidence>
<dbReference type="EMBL" id="JAXQNO010000006">
    <property type="protein sequence ID" value="KAK4795909.1"/>
    <property type="molecule type" value="Genomic_DNA"/>
</dbReference>
<gene>
    <name evidence="1" type="ORF">SAY86_028235</name>
</gene>